<organism evidence="1 2">
    <name type="scientific">Parapedobacter luteus</name>
    <dbReference type="NCBI Taxonomy" id="623280"/>
    <lineage>
        <taxon>Bacteria</taxon>
        <taxon>Pseudomonadati</taxon>
        <taxon>Bacteroidota</taxon>
        <taxon>Sphingobacteriia</taxon>
        <taxon>Sphingobacteriales</taxon>
        <taxon>Sphingobacteriaceae</taxon>
        <taxon>Parapedobacter</taxon>
    </lineage>
</organism>
<dbReference type="AlphaFoldDB" id="A0A1T5AR09"/>
<dbReference type="SUPFAM" id="SSF50998">
    <property type="entry name" value="Quinoprotein alcohol dehydrogenase-like"/>
    <property type="match status" value="1"/>
</dbReference>
<dbReference type="RefSeq" id="WP_079715695.1">
    <property type="nucleotide sequence ID" value="NZ_FUYS01000002.1"/>
</dbReference>
<dbReference type="PROSITE" id="PS01319">
    <property type="entry name" value="RBFA"/>
    <property type="match status" value="1"/>
</dbReference>
<gene>
    <name evidence="1" type="ORF">SAMN05660226_00986</name>
</gene>
<name>A0A1T5AR09_9SPHI</name>
<proteinExistence type="predicted"/>
<keyword evidence="2" id="KW-1185">Reference proteome</keyword>
<dbReference type="OrthoDB" id="700649at2"/>
<evidence type="ECO:0000313" key="2">
    <source>
        <dbReference type="Proteomes" id="UP000190541"/>
    </source>
</evidence>
<evidence type="ECO:0008006" key="3">
    <source>
        <dbReference type="Google" id="ProtNLM"/>
    </source>
</evidence>
<dbReference type="InterPro" id="IPR011047">
    <property type="entry name" value="Quinoprotein_ADH-like_sf"/>
</dbReference>
<accession>A0A1T5AR09</accession>
<protein>
    <recommendedName>
        <fullName evidence="3">DUF4905 domain-containing protein</fullName>
    </recommendedName>
</protein>
<dbReference type="InterPro" id="IPR032595">
    <property type="entry name" value="DUF4905"/>
</dbReference>
<dbReference type="EMBL" id="FUYS01000002">
    <property type="protein sequence ID" value="SKB37250.1"/>
    <property type="molecule type" value="Genomic_DNA"/>
</dbReference>
<dbReference type="InterPro" id="IPR020053">
    <property type="entry name" value="Ribosome-bd_factorA_CS"/>
</dbReference>
<evidence type="ECO:0000313" key="1">
    <source>
        <dbReference type="EMBL" id="SKB37250.1"/>
    </source>
</evidence>
<dbReference type="Pfam" id="PF16248">
    <property type="entry name" value="DUF4905"/>
    <property type="match status" value="1"/>
</dbReference>
<reference evidence="1 2" key="1">
    <citation type="submission" date="2017-02" db="EMBL/GenBank/DDBJ databases">
        <authorList>
            <person name="Peterson S.W."/>
        </authorList>
    </citation>
    <scope>NUCLEOTIDE SEQUENCE [LARGE SCALE GENOMIC DNA]</scope>
    <source>
        <strain evidence="1 2">DSM 22899</strain>
    </source>
</reference>
<dbReference type="STRING" id="623280.SAMN05660226_00986"/>
<sequence length="251" mass="28131">MDKYTLKTVFQKSFLGLIWRIEADTANGVLAIETRNRDQGTPSFSVVDYTTGVSLIHEIPYGDRHWTLAGIIEGKLIVRAFGTDSPDHPGIACLDAFTGNLLWEQFNYTLLGIANRQLIVRHRSFAAGYEQYLAPSDGNLTQFNISIDKPIGSAVVLPRTYTADVPTFLKNYAVYGDIFYCQVGSKHIWAFHEKDGQAFRVRLVVSSGRAILADVVVLANLVKMTPEVFFMIDQLLFIISDNKQEIVSYLV</sequence>
<dbReference type="GO" id="GO:0006364">
    <property type="term" value="P:rRNA processing"/>
    <property type="evidence" value="ECO:0007669"/>
    <property type="project" value="InterPro"/>
</dbReference>
<dbReference type="Proteomes" id="UP000190541">
    <property type="component" value="Unassembled WGS sequence"/>
</dbReference>